<dbReference type="InterPro" id="IPR046753">
    <property type="entry name" value="TOIP1/2_C"/>
</dbReference>
<keyword evidence="5 11" id="KW-1133">Transmembrane helix</keyword>
<dbReference type="PANTHER" id="PTHR18843">
    <property type="entry name" value="TORSIN-1A-INTERACTING PROTEIN"/>
    <property type="match status" value="1"/>
</dbReference>
<dbReference type="InterPro" id="IPR008662">
    <property type="entry name" value="TOIP1/2"/>
</dbReference>
<name>A0ABQ7SLS6_PHRPL</name>
<comment type="caution">
    <text evidence="13">The sequence shown here is derived from an EMBL/GenBank/DDBJ whole genome shotgun (WGS) entry which is preliminary data.</text>
</comment>
<evidence type="ECO:0000256" key="8">
    <source>
        <dbReference type="ARBA" id="ARBA00023242"/>
    </source>
</evidence>
<evidence type="ECO:0000256" key="2">
    <source>
        <dbReference type="ARBA" id="ARBA00007860"/>
    </source>
</evidence>
<feature type="region of interest" description="Disordered" evidence="10">
    <location>
        <begin position="26"/>
        <end position="80"/>
    </location>
</feature>
<sequence>MAEEVKQTAQKDFPEEKESMLQKMILQPPNSENILTNTQQNETEETKDSLLEKHLDSDGIPLKTETSETPGISSGTAVFAEGSSVDNDVVDSLEERTEYSAQVPLQDFPVEKENSSPETVLEEKSSSLDQQNQHLLELLEETKEDLLNQEIATLVQKPEDSGRKRSLTEGNTVYKSKTEVASQCLTQEVSKQNTVEPIENCCPPSPLRGFTFHGIVLGVVVLLVAIFISSSGYYTSHPPVVPKNPAVEAFLSRFDPLKDSFPDQSPYLWLRVRKVLQKHLNVSHHTQPAILIFTAAQEGEITLKCLSTEIADAYSSSLKGNTVQVDGASKATLSSDSAKLAIDEELSLAFHSGGKAAVVHQFESLPAGSTLIFYKYCDHESAAFKDVALILTVLLEDEKLEPNVGLQKVEENVRDFLWAKFTNSDMPSSYNHMDTDKLSGLWSRISHLVLPVHPVQTIEDRGCSLQTRPGGD</sequence>
<gene>
    <name evidence="13" type="ORF">JD844_017301</name>
</gene>
<dbReference type="Gene3D" id="3.40.50.12190">
    <property type="match status" value="1"/>
</dbReference>
<feature type="region of interest" description="Disordered" evidence="10">
    <location>
        <begin position="97"/>
        <end position="128"/>
    </location>
</feature>
<evidence type="ECO:0000313" key="13">
    <source>
        <dbReference type="EMBL" id="KAH0618268.1"/>
    </source>
</evidence>
<keyword evidence="4 11" id="KW-0812">Transmembrane</keyword>
<evidence type="ECO:0000256" key="9">
    <source>
        <dbReference type="ARBA" id="ARBA00037847"/>
    </source>
</evidence>
<evidence type="ECO:0000256" key="11">
    <source>
        <dbReference type="SAM" id="Phobius"/>
    </source>
</evidence>
<keyword evidence="3" id="KW-0597">Phosphoprotein</keyword>
<evidence type="ECO:0000259" key="12">
    <source>
        <dbReference type="Pfam" id="PF05609"/>
    </source>
</evidence>
<evidence type="ECO:0000256" key="6">
    <source>
        <dbReference type="ARBA" id="ARBA00023136"/>
    </source>
</evidence>
<evidence type="ECO:0000313" key="14">
    <source>
        <dbReference type="Proteomes" id="UP000826234"/>
    </source>
</evidence>
<evidence type="ECO:0000256" key="5">
    <source>
        <dbReference type="ARBA" id="ARBA00022989"/>
    </source>
</evidence>
<dbReference type="Pfam" id="PF05609">
    <property type="entry name" value="LAP1_C"/>
    <property type="match status" value="1"/>
</dbReference>
<comment type="similarity">
    <text evidence="2">Belongs to the TOR1AIP family.</text>
</comment>
<dbReference type="PANTHER" id="PTHR18843:SF2">
    <property type="entry name" value="TORSIN-1A-INTERACTING PROTEIN 2"/>
    <property type="match status" value="1"/>
</dbReference>
<keyword evidence="6 11" id="KW-0472">Membrane</keyword>
<dbReference type="InterPro" id="IPR038599">
    <property type="entry name" value="LAP1C-like_C_sf"/>
</dbReference>
<protein>
    <recommendedName>
        <fullName evidence="12">Torsin-1A-interacting protein 1/2 AAA+ activator domain-containing protein</fullName>
    </recommendedName>
</protein>
<keyword evidence="14" id="KW-1185">Reference proteome</keyword>
<accession>A0ABQ7SLS6</accession>
<proteinExistence type="inferred from homology"/>
<evidence type="ECO:0000256" key="10">
    <source>
        <dbReference type="SAM" id="MobiDB-lite"/>
    </source>
</evidence>
<organism evidence="13 14">
    <name type="scientific">Phrynosoma platyrhinos</name>
    <name type="common">Desert horned lizard</name>
    <dbReference type="NCBI Taxonomy" id="52577"/>
    <lineage>
        <taxon>Eukaryota</taxon>
        <taxon>Metazoa</taxon>
        <taxon>Chordata</taxon>
        <taxon>Craniata</taxon>
        <taxon>Vertebrata</taxon>
        <taxon>Euteleostomi</taxon>
        <taxon>Lepidosauria</taxon>
        <taxon>Squamata</taxon>
        <taxon>Bifurcata</taxon>
        <taxon>Unidentata</taxon>
        <taxon>Episquamata</taxon>
        <taxon>Toxicofera</taxon>
        <taxon>Iguania</taxon>
        <taxon>Phrynosomatidae</taxon>
        <taxon>Phrynosomatinae</taxon>
        <taxon>Phrynosoma</taxon>
    </lineage>
</organism>
<evidence type="ECO:0000256" key="3">
    <source>
        <dbReference type="ARBA" id="ARBA00022553"/>
    </source>
</evidence>
<feature type="domain" description="Torsin-1A-interacting protein 1/2 AAA+ activator" evidence="12">
    <location>
        <begin position="235"/>
        <end position="463"/>
    </location>
</feature>
<evidence type="ECO:0000256" key="7">
    <source>
        <dbReference type="ARBA" id="ARBA00023180"/>
    </source>
</evidence>
<feature type="compositionally biased region" description="Basic and acidic residues" evidence="10">
    <location>
        <begin position="109"/>
        <end position="126"/>
    </location>
</feature>
<feature type="compositionally biased region" description="Polar residues" evidence="10">
    <location>
        <begin position="67"/>
        <end position="76"/>
    </location>
</feature>
<dbReference type="Proteomes" id="UP000826234">
    <property type="component" value="Unassembled WGS sequence"/>
</dbReference>
<comment type="subcellular location">
    <subcellularLocation>
        <location evidence="9">Endomembrane system</location>
        <topology evidence="9">Single-pass membrane protein</topology>
    </subcellularLocation>
    <subcellularLocation>
        <location evidence="1">Nucleus envelope</location>
    </subcellularLocation>
</comment>
<dbReference type="EMBL" id="JAIPUX010005289">
    <property type="protein sequence ID" value="KAH0618268.1"/>
    <property type="molecule type" value="Genomic_DNA"/>
</dbReference>
<evidence type="ECO:0000256" key="1">
    <source>
        <dbReference type="ARBA" id="ARBA00004259"/>
    </source>
</evidence>
<evidence type="ECO:0000256" key="4">
    <source>
        <dbReference type="ARBA" id="ARBA00022692"/>
    </source>
</evidence>
<feature type="compositionally biased region" description="Basic and acidic residues" evidence="10">
    <location>
        <begin position="44"/>
        <end position="57"/>
    </location>
</feature>
<feature type="transmembrane region" description="Helical" evidence="11">
    <location>
        <begin position="210"/>
        <end position="228"/>
    </location>
</feature>
<reference evidence="13 14" key="1">
    <citation type="journal article" date="2022" name="Gigascience">
        <title>A chromosome-level genome assembly and annotation of the desert horned lizard, Phrynosoma platyrhinos, provides insight into chromosomal rearrangements among reptiles.</title>
        <authorList>
            <person name="Koochekian N."/>
            <person name="Ascanio A."/>
            <person name="Farleigh K."/>
            <person name="Card D.C."/>
            <person name="Schield D.R."/>
            <person name="Castoe T.A."/>
            <person name="Jezkova T."/>
        </authorList>
    </citation>
    <scope>NUCLEOTIDE SEQUENCE [LARGE SCALE GENOMIC DNA]</scope>
    <source>
        <strain evidence="13">NK-2021</strain>
    </source>
</reference>
<keyword evidence="8" id="KW-0539">Nucleus</keyword>
<keyword evidence="7" id="KW-0325">Glycoprotein</keyword>